<dbReference type="STRING" id="1579316.RC74_01480"/>
<keyword evidence="4" id="KW-0997">Cell inner membrane</keyword>
<protein>
    <submittedName>
        <fullName evidence="6">Nitrate transporter</fullName>
    </submittedName>
</protein>
<dbReference type="CDD" id="cd13553">
    <property type="entry name" value="PBP2_NrtA_CpmA_like"/>
    <property type="match status" value="1"/>
</dbReference>
<keyword evidence="7" id="KW-1185">Reference proteome</keyword>
<dbReference type="KEGG" id="hat:RC74_01480"/>
<keyword evidence="2" id="KW-0813">Transport</keyword>
<dbReference type="RefSeq" id="WP_039004449.1">
    <property type="nucleotide sequence ID" value="NZ_CP014327.1"/>
</dbReference>
<organism evidence="6 7">
    <name type="scientific">Falsihalocynthiibacter arcticus</name>
    <dbReference type="NCBI Taxonomy" id="1579316"/>
    <lineage>
        <taxon>Bacteria</taxon>
        <taxon>Pseudomonadati</taxon>
        <taxon>Pseudomonadota</taxon>
        <taxon>Alphaproteobacteria</taxon>
        <taxon>Rhodobacterales</taxon>
        <taxon>Roseobacteraceae</taxon>
        <taxon>Falsihalocynthiibacter</taxon>
    </lineage>
</organism>
<evidence type="ECO:0000256" key="3">
    <source>
        <dbReference type="ARBA" id="ARBA00022475"/>
    </source>
</evidence>
<dbReference type="AlphaFoldDB" id="A0A126UWM4"/>
<accession>A0A126UWM4</accession>
<evidence type="ECO:0000313" key="7">
    <source>
        <dbReference type="Proteomes" id="UP000070371"/>
    </source>
</evidence>
<dbReference type="Gene3D" id="3.40.190.10">
    <property type="entry name" value="Periplasmic binding protein-like II"/>
    <property type="match status" value="2"/>
</dbReference>
<dbReference type="GO" id="GO:0012505">
    <property type="term" value="C:endomembrane system"/>
    <property type="evidence" value="ECO:0007669"/>
    <property type="project" value="UniProtKB-SubCell"/>
</dbReference>
<evidence type="ECO:0000256" key="4">
    <source>
        <dbReference type="ARBA" id="ARBA00022519"/>
    </source>
</evidence>
<dbReference type="OrthoDB" id="570524at2"/>
<dbReference type="Pfam" id="PF13379">
    <property type="entry name" value="NMT1_2"/>
    <property type="match status" value="1"/>
</dbReference>
<keyword evidence="5" id="KW-0472">Membrane</keyword>
<dbReference type="PANTHER" id="PTHR30024:SF43">
    <property type="entry name" value="BLL4572 PROTEIN"/>
    <property type="match status" value="1"/>
</dbReference>
<sequence>MTPLSCAFVPLVDSAPLIVAHELGFARANSLKLNLVKHPSWSSLRDGLALGQVDAAQMLSPTPIATSLNLGNLPVKLDVLMVLSVNGNNIGVAPKLAQKMRGNGWTGTFQTPRETGLHLIKSAGKTLRVGIPFPFAMHVELLHHWLSALGLPESALDIKVVPPPRMPDAIANDEIDAFCVGEPWGSLAVEQGVAELILPGSAIWNFAPEKVLATRHDWTQNHPEETKSLMRATYQAACWLEDPSNRMVAADLLARAEYLDLPEHLIDRALTGKIAPTRNAQPQYVPQFQQFHGTAANFPWRSQAAWIATRLAKRYSLDPVHARSVARNCFRTDLYRHNLEGLGVDMPAASEKLEGSLAAPTLVASTRGEMILGPDAFFDGEIFDLTA</sequence>
<dbReference type="SUPFAM" id="SSF53850">
    <property type="entry name" value="Periplasmic binding protein-like II"/>
    <property type="match status" value="1"/>
</dbReference>
<comment type="subcellular location">
    <subcellularLocation>
        <location evidence="1">Endomembrane system</location>
    </subcellularLocation>
</comment>
<dbReference type="PANTHER" id="PTHR30024">
    <property type="entry name" value="ALIPHATIC SULFONATES-BINDING PROTEIN-RELATED"/>
    <property type="match status" value="1"/>
</dbReference>
<evidence type="ECO:0000256" key="2">
    <source>
        <dbReference type="ARBA" id="ARBA00022448"/>
    </source>
</evidence>
<proteinExistence type="predicted"/>
<evidence type="ECO:0000313" key="6">
    <source>
        <dbReference type="EMBL" id="AML50125.1"/>
    </source>
</evidence>
<keyword evidence="3" id="KW-1003">Cell membrane</keyword>
<evidence type="ECO:0000256" key="1">
    <source>
        <dbReference type="ARBA" id="ARBA00004308"/>
    </source>
</evidence>
<name>A0A126UWM4_9RHOB</name>
<evidence type="ECO:0000256" key="5">
    <source>
        <dbReference type="ARBA" id="ARBA00023136"/>
    </source>
</evidence>
<gene>
    <name evidence="6" type="ORF">RC74_01480</name>
</gene>
<dbReference type="Proteomes" id="UP000070371">
    <property type="component" value="Chromosome"/>
</dbReference>
<reference evidence="6 7" key="1">
    <citation type="submission" date="2016-02" db="EMBL/GenBank/DDBJ databases">
        <title>Complete genome sequence of Halocynthiibacter arcticus PAMC 20958t from arctic marine sediment.</title>
        <authorList>
            <person name="Lee Y.M."/>
            <person name="Baek K."/>
            <person name="Lee H.K."/>
            <person name="Shin S.C."/>
        </authorList>
    </citation>
    <scope>NUCLEOTIDE SEQUENCE [LARGE SCALE GENOMIC DNA]</scope>
    <source>
        <strain evidence="6">PAMC 20958</strain>
    </source>
</reference>
<dbReference type="EMBL" id="CP014327">
    <property type="protein sequence ID" value="AML50125.1"/>
    <property type="molecule type" value="Genomic_DNA"/>
</dbReference>
<dbReference type="InterPro" id="IPR044527">
    <property type="entry name" value="NrtA/CpmA_ABC-bd_dom"/>
</dbReference>